<gene>
    <name evidence="3" type="ORF">ACFQS1_26705</name>
</gene>
<reference evidence="4" key="1">
    <citation type="journal article" date="2019" name="Int. J. Syst. Evol. Microbiol.">
        <title>The Global Catalogue of Microorganisms (GCM) 10K type strain sequencing project: providing services to taxonomists for standard genome sequencing and annotation.</title>
        <authorList>
            <consortium name="The Broad Institute Genomics Platform"/>
            <consortium name="The Broad Institute Genome Sequencing Center for Infectious Disease"/>
            <person name="Wu L."/>
            <person name="Ma J."/>
        </authorList>
    </citation>
    <scope>NUCLEOTIDE SEQUENCE [LARGE SCALE GENOMIC DNA]</scope>
    <source>
        <strain evidence="4">XZYJT-10</strain>
    </source>
</reference>
<dbReference type="EMBL" id="JBHTBJ010000024">
    <property type="protein sequence ID" value="MFC7277598.1"/>
    <property type="molecule type" value="Genomic_DNA"/>
</dbReference>
<comment type="caution">
    <text evidence="3">The sequence shown here is derived from an EMBL/GenBank/DDBJ whole genome shotgun (WGS) entry which is preliminary data.</text>
</comment>
<dbReference type="InterPro" id="IPR025828">
    <property type="entry name" value="Put_sensor_dom"/>
</dbReference>
<keyword evidence="1" id="KW-0472">Membrane</keyword>
<sequence>MTTTPVHTQLAPAPAVRAWGRLVTDTRYVLTGFPLAAIAFTVCLTGFAAGAGLVVAVVGVPLLAATLMGARGFAIAERARVAPVLGSALPAPAYRAAKSASAPARMIAVLADPQSWRDLTHAVLRLAPSTVAFSVVATWWTGVLSGATWSLWGWALPKDGVDLPELLGLGDRYGTIVIFYMAVAVAFAATLPAVTRWAATLEARFAKALL</sequence>
<keyword evidence="1" id="KW-0812">Transmembrane</keyword>
<evidence type="ECO:0000259" key="2">
    <source>
        <dbReference type="Pfam" id="PF13796"/>
    </source>
</evidence>
<feature type="transmembrane region" description="Helical" evidence="1">
    <location>
        <begin position="131"/>
        <end position="152"/>
    </location>
</feature>
<feature type="transmembrane region" description="Helical" evidence="1">
    <location>
        <begin position="172"/>
        <end position="194"/>
    </location>
</feature>
<dbReference type="Proteomes" id="UP001596548">
    <property type="component" value="Unassembled WGS sequence"/>
</dbReference>
<evidence type="ECO:0000313" key="4">
    <source>
        <dbReference type="Proteomes" id="UP001596548"/>
    </source>
</evidence>
<name>A0ABW2HWL6_9ACTN</name>
<protein>
    <submittedName>
        <fullName evidence="3">Sensor domain-containing protein</fullName>
    </submittedName>
</protein>
<accession>A0ABW2HWL6</accession>
<dbReference type="Pfam" id="PF13796">
    <property type="entry name" value="Sensor"/>
    <property type="match status" value="1"/>
</dbReference>
<evidence type="ECO:0000256" key="1">
    <source>
        <dbReference type="SAM" id="Phobius"/>
    </source>
</evidence>
<dbReference type="RefSeq" id="WP_378973391.1">
    <property type="nucleotide sequence ID" value="NZ_JBHTBJ010000024.1"/>
</dbReference>
<proteinExistence type="predicted"/>
<feature type="domain" description="Putative sensor" evidence="2">
    <location>
        <begin position="28"/>
        <end position="210"/>
    </location>
</feature>
<keyword evidence="1" id="KW-1133">Transmembrane helix</keyword>
<evidence type="ECO:0000313" key="3">
    <source>
        <dbReference type="EMBL" id="MFC7277598.1"/>
    </source>
</evidence>
<organism evidence="3 4">
    <name type="scientific">Paractinoplanes rhizophilus</name>
    <dbReference type="NCBI Taxonomy" id="1416877"/>
    <lineage>
        <taxon>Bacteria</taxon>
        <taxon>Bacillati</taxon>
        <taxon>Actinomycetota</taxon>
        <taxon>Actinomycetes</taxon>
        <taxon>Micromonosporales</taxon>
        <taxon>Micromonosporaceae</taxon>
        <taxon>Paractinoplanes</taxon>
    </lineage>
</organism>
<keyword evidence="4" id="KW-1185">Reference proteome</keyword>
<feature type="transmembrane region" description="Helical" evidence="1">
    <location>
        <begin position="37"/>
        <end position="70"/>
    </location>
</feature>